<dbReference type="GeneID" id="20343812"/>
<dbReference type="VEuPathDB" id="FungiDB:GGTG_03354"/>
<dbReference type="HOGENOM" id="CLU_247827_0_0_1"/>
<feature type="transmembrane region" description="Helical" evidence="2">
    <location>
        <begin position="1257"/>
        <end position="1285"/>
    </location>
</feature>
<accession>J3NPZ6</accession>
<dbReference type="eggNOG" id="ENOG502RR6X">
    <property type="taxonomic scope" value="Eukaryota"/>
</dbReference>
<evidence type="ECO:0000313" key="5">
    <source>
        <dbReference type="Proteomes" id="UP000006039"/>
    </source>
</evidence>
<dbReference type="RefSeq" id="XP_009219397.1">
    <property type="nucleotide sequence ID" value="XM_009221133.1"/>
</dbReference>
<dbReference type="Proteomes" id="UP000006039">
    <property type="component" value="Unassembled WGS sequence"/>
</dbReference>
<dbReference type="STRING" id="644352.J3NPZ6"/>
<protein>
    <submittedName>
        <fullName evidence="3 4">Uncharacterized protein</fullName>
    </submittedName>
</protein>
<proteinExistence type="predicted"/>
<evidence type="ECO:0000313" key="4">
    <source>
        <dbReference type="EnsemblFungi" id="EJT78252"/>
    </source>
</evidence>
<evidence type="ECO:0000313" key="3">
    <source>
        <dbReference type="EMBL" id="EJT78252.1"/>
    </source>
</evidence>
<evidence type="ECO:0000256" key="2">
    <source>
        <dbReference type="SAM" id="Phobius"/>
    </source>
</evidence>
<organism evidence="3">
    <name type="scientific">Gaeumannomyces tritici (strain R3-111a-1)</name>
    <name type="common">Wheat and barley take-all root rot fungus</name>
    <name type="synonym">Gaeumannomyces graminis var. tritici</name>
    <dbReference type="NCBI Taxonomy" id="644352"/>
    <lineage>
        <taxon>Eukaryota</taxon>
        <taxon>Fungi</taxon>
        <taxon>Dikarya</taxon>
        <taxon>Ascomycota</taxon>
        <taxon>Pezizomycotina</taxon>
        <taxon>Sordariomycetes</taxon>
        <taxon>Sordariomycetidae</taxon>
        <taxon>Magnaporthales</taxon>
        <taxon>Magnaporthaceae</taxon>
        <taxon>Gaeumannomyces</taxon>
    </lineage>
</organism>
<reference evidence="4" key="4">
    <citation type="journal article" date="2015" name="G3 (Bethesda)">
        <title>Genome sequences of three phytopathogenic species of the Magnaporthaceae family of fungi.</title>
        <authorList>
            <person name="Okagaki L.H."/>
            <person name="Nunes C.C."/>
            <person name="Sailsbery J."/>
            <person name="Clay B."/>
            <person name="Brown D."/>
            <person name="John T."/>
            <person name="Oh Y."/>
            <person name="Young N."/>
            <person name="Fitzgerald M."/>
            <person name="Haas B.J."/>
            <person name="Zeng Q."/>
            <person name="Young S."/>
            <person name="Adiconis X."/>
            <person name="Fan L."/>
            <person name="Levin J.Z."/>
            <person name="Mitchell T.K."/>
            <person name="Okubara P.A."/>
            <person name="Farman M.L."/>
            <person name="Kohn L.M."/>
            <person name="Birren B."/>
            <person name="Ma L.-J."/>
            <person name="Dean R.A."/>
        </authorList>
    </citation>
    <scope>NUCLEOTIDE SEQUENCE</scope>
    <source>
        <strain evidence="4">R3-111a-1</strain>
    </source>
</reference>
<gene>
    <name evidence="4" type="primary">20343812</name>
    <name evidence="3" type="ORF">GGTG_03354</name>
</gene>
<feature type="region of interest" description="Disordered" evidence="1">
    <location>
        <begin position="215"/>
        <end position="236"/>
    </location>
</feature>
<keyword evidence="5" id="KW-1185">Reference proteome</keyword>
<evidence type="ECO:0000256" key="1">
    <source>
        <dbReference type="SAM" id="MobiDB-lite"/>
    </source>
</evidence>
<name>J3NPZ6_GAET3</name>
<reference evidence="4" key="5">
    <citation type="submission" date="2018-04" db="UniProtKB">
        <authorList>
            <consortium name="EnsemblFungi"/>
        </authorList>
    </citation>
    <scope>IDENTIFICATION</scope>
    <source>
        <strain evidence="4">R3-111a-1</strain>
    </source>
</reference>
<keyword evidence="2" id="KW-0472">Membrane</keyword>
<dbReference type="EnsemblFungi" id="EJT78252">
    <property type="protein sequence ID" value="EJT78252"/>
    <property type="gene ID" value="GGTG_03354"/>
</dbReference>
<dbReference type="EMBL" id="GL385396">
    <property type="protein sequence ID" value="EJT78252.1"/>
    <property type="molecule type" value="Genomic_DNA"/>
</dbReference>
<reference evidence="3" key="3">
    <citation type="submission" date="2010-09" db="EMBL/GenBank/DDBJ databases">
        <title>Annotation of Gaeumannomyces graminis var. tritici R3-111a-1.</title>
        <authorList>
            <consortium name="The Broad Institute Genome Sequencing Platform"/>
            <person name="Ma L.-J."/>
            <person name="Dead R."/>
            <person name="Young S.K."/>
            <person name="Zeng Q."/>
            <person name="Gargeya S."/>
            <person name="Fitzgerald M."/>
            <person name="Haas B."/>
            <person name="Abouelleil A."/>
            <person name="Alvarado L."/>
            <person name="Arachchi H.M."/>
            <person name="Berlin A."/>
            <person name="Brown A."/>
            <person name="Chapman S.B."/>
            <person name="Chen Z."/>
            <person name="Dunbar C."/>
            <person name="Freedman E."/>
            <person name="Gearin G."/>
            <person name="Gellesch M."/>
            <person name="Goldberg J."/>
            <person name="Griggs A."/>
            <person name="Gujja S."/>
            <person name="Heiman D."/>
            <person name="Howarth C."/>
            <person name="Larson L."/>
            <person name="Lui A."/>
            <person name="MacDonald P.J.P."/>
            <person name="Mehta T."/>
            <person name="Montmayeur A."/>
            <person name="Murphy C."/>
            <person name="Neiman D."/>
            <person name="Pearson M."/>
            <person name="Priest M."/>
            <person name="Roberts A."/>
            <person name="Saif S."/>
            <person name="Shea T."/>
            <person name="Shenoy N."/>
            <person name="Sisk P."/>
            <person name="Stolte C."/>
            <person name="Sykes S."/>
            <person name="Yandava C."/>
            <person name="Wortman J."/>
            <person name="Nusbaum C."/>
            <person name="Birren B."/>
        </authorList>
    </citation>
    <scope>NUCLEOTIDE SEQUENCE</scope>
    <source>
        <strain evidence="3">R3-111a-1</strain>
    </source>
</reference>
<dbReference type="OrthoDB" id="1577640at2759"/>
<feature type="region of interest" description="Disordered" evidence="1">
    <location>
        <begin position="386"/>
        <end position="407"/>
    </location>
</feature>
<reference evidence="3" key="2">
    <citation type="submission" date="2010-07" db="EMBL/GenBank/DDBJ databases">
        <authorList>
            <consortium name="The Broad Institute Genome Sequencing Platform"/>
            <consortium name="Broad Institute Genome Sequencing Center for Infectious Disease"/>
            <person name="Ma L.-J."/>
            <person name="Dead R."/>
            <person name="Young S."/>
            <person name="Zeng Q."/>
            <person name="Koehrsen M."/>
            <person name="Alvarado L."/>
            <person name="Berlin A."/>
            <person name="Chapman S.B."/>
            <person name="Chen Z."/>
            <person name="Freedman E."/>
            <person name="Gellesch M."/>
            <person name="Goldberg J."/>
            <person name="Griggs A."/>
            <person name="Gujja S."/>
            <person name="Heilman E.R."/>
            <person name="Heiman D."/>
            <person name="Hepburn T."/>
            <person name="Howarth C."/>
            <person name="Jen D."/>
            <person name="Larson L."/>
            <person name="Mehta T."/>
            <person name="Neiman D."/>
            <person name="Pearson M."/>
            <person name="Roberts A."/>
            <person name="Saif S."/>
            <person name="Shea T."/>
            <person name="Shenoy N."/>
            <person name="Sisk P."/>
            <person name="Stolte C."/>
            <person name="Sykes S."/>
            <person name="Walk T."/>
            <person name="White J."/>
            <person name="Yandava C."/>
            <person name="Haas B."/>
            <person name="Nusbaum C."/>
            <person name="Birren B."/>
        </authorList>
    </citation>
    <scope>NUCLEOTIDE SEQUENCE</scope>
    <source>
        <strain evidence="3">R3-111a-1</strain>
    </source>
</reference>
<keyword evidence="2" id="KW-1133">Transmembrane helix</keyword>
<reference evidence="5" key="1">
    <citation type="submission" date="2010-07" db="EMBL/GenBank/DDBJ databases">
        <title>The genome sequence of Gaeumannomyces graminis var. tritici strain R3-111a-1.</title>
        <authorList>
            <consortium name="The Broad Institute Genome Sequencing Platform"/>
            <person name="Ma L.-J."/>
            <person name="Dead R."/>
            <person name="Young S."/>
            <person name="Zeng Q."/>
            <person name="Koehrsen M."/>
            <person name="Alvarado L."/>
            <person name="Berlin A."/>
            <person name="Chapman S.B."/>
            <person name="Chen Z."/>
            <person name="Freedman E."/>
            <person name="Gellesch M."/>
            <person name="Goldberg J."/>
            <person name="Griggs A."/>
            <person name="Gujja S."/>
            <person name="Heilman E.R."/>
            <person name="Heiman D."/>
            <person name="Hepburn T."/>
            <person name="Howarth C."/>
            <person name="Jen D."/>
            <person name="Larson L."/>
            <person name="Mehta T."/>
            <person name="Neiman D."/>
            <person name="Pearson M."/>
            <person name="Roberts A."/>
            <person name="Saif S."/>
            <person name="Shea T."/>
            <person name="Shenoy N."/>
            <person name="Sisk P."/>
            <person name="Stolte C."/>
            <person name="Sykes S."/>
            <person name="Walk T."/>
            <person name="White J."/>
            <person name="Yandava C."/>
            <person name="Haas B."/>
            <person name="Nusbaum C."/>
            <person name="Birren B."/>
        </authorList>
    </citation>
    <scope>NUCLEOTIDE SEQUENCE [LARGE SCALE GENOMIC DNA]</scope>
    <source>
        <strain evidence="5">R3-111a-1</strain>
    </source>
</reference>
<keyword evidence="2" id="KW-0812">Transmembrane</keyword>
<feature type="compositionally biased region" description="Polar residues" evidence="1">
    <location>
        <begin position="224"/>
        <end position="234"/>
    </location>
</feature>
<sequence length="1398" mass="154714">MPGQLKGRLTARRFSDARAVSDMFLSSIGVLGFNHQTPAPAHTWKPSVSCTFQSIKEAVSSCPKGSVSAPSRIARLRSANSRTASRISPAVKVNFPLGDQRDRAFKMGRRPKTRFPSPDPDTTGIFDTKATAHVYGDASEGRAVRVVERAMGPGERRPSWRTEPVRLIVSQPSSPTSSRMMEQPAPRALKQAGGAQALPATQSLDERVAAALRCATDDTEDSTEIPQATEQPQSPIHLRYAGEETQATPKQPSNGGDTMAALKIKRLKQGWYRDLNGRLRPPRQLVFPTPDMQELYNRMSIRPRRIGLAKDPFWNRLGSCDHCSQRSIPCIPSHFNLKLFERDCSESDSSAPQGLSQDQAVPKINPFSLGFISPTPLPTQPVGNVLPAPSDSGYGSVKTGDASRGRTLPDPLLAFPDTGVALCDPKQPRADGTSAGRTADDDAATLYSDAGSLSDSRVDSCICELADDLFHRLATRHDGPVARAAMLRILHVLPGLLKYLALEFGYGASSKMHLNIMYFVHMKRHAITAAIWNRYTSMEEDDVVRPRADDMPSSLDLVRGWLDGAHGAPDSGQPGPPVDDLDNVDLHEDFDEDGIIQEVAEYTRLVIGSDAYRSFLASVRAEASLDQGDTMNEIRESITCAFPPFWRSMSRHRPPEACEAALAVNWDPFTFLKEQGYAEPPEDALSSAITVTGSSVDAQATTVAQYLAQTWPCVGLDVLAKIQDLVRGHAAVQGVLRDTTRLEAKFEHNPVTRLVLDVQGTPETIVQVAQVLAWLGAALRCSRYKDQPQATCSVALLTASRSSWAKMPRISCKISFGYMELPTPRFSLGQCWHGLFRKPFVVKGFPIPCRPEPGLGLEIPLDMMAALVGSSKLDLFGAKVFIKGFSAMLVPTLRRGDIVVWHLVAQGDARVSYLDWEGVHEQLTMAEMETARHVVGWCSQVTYDVGGPGANYNIGRSLLPVAHAGCRLERAEISGGQLIHGTVTFALGAREKPIHVSRDGYIPKLKWITGKYVILWDEESRRGWLVNGASALLHLLRASLGHSQKDKFKSAFLFDESSFIEAEGHNNADSAIEVLINERNLRLPLYSERSETVQSETSKGKFSKSQLSATRTSKFYCIQDRVEHLYGILEKMIDHQTAVERRDGVQMPEWPRRQLEGWDFREVFADRDPLYPRVATLDTIGKGWVDFTRGIHAITLFGRGFGDLMRPGGQSAAAACTRWSTLPRGGCYLAAAVSDLMEIMRVDGDPDANPRRLSERLLWLSCLTEGLWCLGIIGLCTGITAILAIRRKVTRHRRRWRKIQKRKLRLSGNGPIAAWAPVYPQSRAVIARTAAAGTIHRPRRATRQATWGLGQRKVQELATQQIRTRVLKVVLCLQLRARKRPQEASRGVWWAWLRRRKE</sequence>